<dbReference type="Gene3D" id="1.10.260.50">
    <property type="match status" value="1"/>
</dbReference>
<feature type="domain" description="Aminotransferase class V" evidence="9">
    <location>
        <begin position="2"/>
        <end position="349"/>
    </location>
</feature>
<dbReference type="KEGG" id="agl:PYTT_0330"/>
<keyword evidence="7" id="KW-0411">Iron-sulfur</keyword>
<dbReference type="STRING" id="1679444.PYTT_0330"/>
<evidence type="ECO:0000259" key="9">
    <source>
        <dbReference type="Pfam" id="PF00266"/>
    </source>
</evidence>
<dbReference type="PANTHER" id="PTHR11601:SF34">
    <property type="entry name" value="CYSTEINE DESULFURASE"/>
    <property type="match status" value="1"/>
</dbReference>
<dbReference type="GO" id="GO:0051536">
    <property type="term" value="F:iron-sulfur cluster binding"/>
    <property type="evidence" value="ECO:0007669"/>
    <property type="project" value="UniProtKB-KW"/>
</dbReference>
<evidence type="ECO:0000313" key="10">
    <source>
        <dbReference type="EMBL" id="SEH73544.1"/>
    </source>
</evidence>
<dbReference type="PANTHER" id="PTHR11601">
    <property type="entry name" value="CYSTEINE DESULFURYLASE FAMILY MEMBER"/>
    <property type="match status" value="1"/>
</dbReference>
<proteinExistence type="inferred from homology"/>
<protein>
    <submittedName>
        <fullName evidence="10">Pyridoxal phosphate-dependent transferase</fullName>
    </submittedName>
</protein>
<keyword evidence="3 10" id="KW-0808">Transferase</keyword>
<evidence type="ECO:0000313" key="11">
    <source>
        <dbReference type="Proteomes" id="UP000176204"/>
    </source>
</evidence>
<dbReference type="AlphaFoldDB" id="A0A1H6KL65"/>
<accession>A0A1H6KL65</accession>
<evidence type="ECO:0000256" key="3">
    <source>
        <dbReference type="ARBA" id="ARBA00022679"/>
    </source>
</evidence>
<reference evidence="11" key="1">
    <citation type="submission" date="2016-09" db="EMBL/GenBank/DDBJ databases">
        <authorList>
            <person name="Koehorst J."/>
        </authorList>
    </citation>
    <scope>NUCLEOTIDE SEQUENCE [LARGE SCALE GENOMIC DNA]</scope>
</reference>
<dbReference type="Gene3D" id="3.90.1150.10">
    <property type="entry name" value="Aspartate Aminotransferase, domain 1"/>
    <property type="match status" value="1"/>
</dbReference>
<dbReference type="Pfam" id="PF00266">
    <property type="entry name" value="Aminotran_5"/>
    <property type="match status" value="1"/>
</dbReference>
<dbReference type="InterPro" id="IPR015422">
    <property type="entry name" value="PyrdxlP-dep_Trfase_small"/>
</dbReference>
<gene>
    <name evidence="10" type="ORF">PYTT_0330</name>
</gene>
<keyword evidence="5" id="KW-0663">Pyridoxal phosphate</keyword>
<sequence length="379" mass="40058">MIYWDNNATTPLAPEVLEAMMPSLTTDYYNPSASYGPARRIRQAIEQARETVAALIGAHPDEIVFTSGGTEATNTALANLTQRGTNSIATLTTEHPATHRSIPQATLSPVTADGLADADAWAHNLSGKTAATFAWANHETGVIQPVEHLAAIAHDAGAELHLDLVQAAGKIPIAIHGTPARFASLSAHKIHGPKGIGALYVRRGTAWTPLLHGGGQENDRRSGTENVPGIIGFGKAAELALAALEQRNNIAALRDRFENELNAAGYAVTVHGATAPRLPHVSNLRLAECTAETLTLLLEPAGLLCSAGSACTSSDPHPSHVLQAMGIADADIRHALRFSLSRYTTEEHVAEALQIIRTAIGKILSVQSARTGPVMVYRP</sequence>
<dbReference type="InterPro" id="IPR015424">
    <property type="entry name" value="PyrdxlP-dep_Trfase"/>
</dbReference>
<evidence type="ECO:0000256" key="7">
    <source>
        <dbReference type="ARBA" id="ARBA00023014"/>
    </source>
</evidence>
<dbReference type="RefSeq" id="WP_172801742.1">
    <property type="nucleotide sequence ID" value="NZ_LT629973.1"/>
</dbReference>
<evidence type="ECO:0000256" key="8">
    <source>
        <dbReference type="ARBA" id="ARBA00050776"/>
    </source>
</evidence>
<comment type="cofactor">
    <cofactor evidence="1">
        <name>pyridoxal 5'-phosphate</name>
        <dbReference type="ChEBI" id="CHEBI:597326"/>
    </cofactor>
</comment>
<evidence type="ECO:0000256" key="2">
    <source>
        <dbReference type="ARBA" id="ARBA00006490"/>
    </source>
</evidence>
<evidence type="ECO:0000256" key="5">
    <source>
        <dbReference type="ARBA" id="ARBA00022898"/>
    </source>
</evidence>
<dbReference type="InterPro" id="IPR016454">
    <property type="entry name" value="Cysteine_dSase"/>
</dbReference>
<dbReference type="InterPro" id="IPR000192">
    <property type="entry name" value="Aminotrans_V_dom"/>
</dbReference>
<evidence type="ECO:0000256" key="1">
    <source>
        <dbReference type="ARBA" id="ARBA00001933"/>
    </source>
</evidence>
<dbReference type="Gene3D" id="3.40.640.10">
    <property type="entry name" value="Type I PLP-dependent aspartate aminotransferase-like (Major domain)"/>
    <property type="match status" value="1"/>
</dbReference>
<evidence type="ECO:0000256" key="4">
    <source>
        <dbReference type="ARBA" id="ARBA00022723"/>
    </source>
</evidence>
<keyword evidence="4" id="KW-0479">Metal-binding</keyword>
<dbReference type="Proteomes" id="UP000176204">
    <property type="component" value="Chromosome I"/>
</dbReference>
<comment type="catalytic activity">
    <reaction evidence="8">
        <text>(sulfur carrier)-H + L-cysteine = (sulfur carrier)-SH + L-alanine</text>
        <dbReference type="Rhea" id="RHEA:43892"/>
        <dbReference type="Rhea" id="RHEA-COMP:14737"/>
        <dbReference type="Rhea" id="RHEA-COMP:14739"/>
        <dbReference type="ChEBI" id="CHEBI:29917"/>
        <dbReference type="ChEBI" id="CHEBI:35235"/>
        <dbReference type="ChEBI" id="CHEBI:57972"/>
        <dbReference type="ChEBI" id="CHEBI:64428"/>
        <dbReference type="EC" id="2.8.1.7"/>
    </reaction>
</comment>
<dbReference type="PIRSF" id="PIRSF005572">
    <property type="entry name" value="NifS"/>
    <property type="match status" value="1"/>
</dbReference>
<dbReference type="InterPro" id="IPR015421">
    <property type="entry name" value="PyrdxlP-dep_Trfase_major"/>
</dbReference>
<evidence type="ECO:0000256" key="6">
    <source>
        <dbReference type="ARBA" id="ARBA00023004"/>
    </source>
</evidence>
<comment type="similarity">
    <text evidence="2">Belongs to the class-V pyridoxal-phosphate-dependent aminotransferase family. NifS/IscS subfamily.</text>
</comment>
<name>A0A1H6KL65_9BACT</name>
<dbReference type="GO" id="GO:0031071">
    <property type="term" value="F:cysteine desulfurase activity"/>
    <property type="evidence" value="ECO:0007669"/>
    <property type="project" value="UniProtKB-EC"/>
</dbReference>
<keyword evidence="11" id="KW-1185">Reference proteome</keyword>
<dbReference type="EMBL" id="LT629973">
    <property type="protein sequence ID" value="SEH73544.1"/>
    <property type="molecule type" value="Genomic_DNA"/>
</dbReference>
<dbReference type="GO" id="GO:0046872">
    <property type="term" value="F:metal ion binding"/>
    <property type="evidence" value="ECO:0007669"/>
    <property type="project" value="UniProtKB-KW"/>
</dbReference>
<keyword evidence="6" id="KW-0408">Iron</keyword>
<organism evidence="10 11">
    <name type="scientific">Akkermansia glycaniphila</name>
    <dbReference type="NCBI Taxonomy" id="1679444"/>
    <lineage>
        <taxon>Bacteria</taxon>
        <taxon>Pseudomonadati</taxon>
        <taxon>Verrucomicrobiota</taxon>
        <taxon>Verrucomicrobiia</taxon>
        <taxon>Verrucomicrobiales</taxon>
        <taxon>Akkermansiaceae</taxon>
        <taxon>Akkermansia</taxon>
    </lineage>
</organism>
<dbReference type="SUPFAM" id="SSF53383">
    <property type="entry name" value="PLP-dependent transferases"/>
    <property type="match status" value="1"/>
</dbReference>